<dbReference type="SUPFAM" id="SSF52091">
    <property type="entry name" value="SpoIIaa-like"/>
    <property type="match status" value="1"/>
</dbReference>
<feature type="region of interest" description="Disordered" evidence="1">
    <location>
        <begin position="32"/>
        <end position="51"/>
    </location>
</feature>
<gene>
    <name evidence="3" type="ORF">ACFPEL_28450</name>
</gene>
<dbReference type="CDD" id="cd07043">
    <property type="entry name" value="STAS_anti-anti-sigma_factors"/>
    <property type="match status" value="1"/>
</dbReference>
<dbReference type="InterPro" id="IPR036513">
    <property type="entry name" value="STAS_dom_sf"/>
</dbReference>
<dbReference type="PROSITE" id="PS50801">
    <property type="entry name" value="STAS"/>
    <property type="match status" value="1"/>
</dbReference>
<reference evidence="4" key="1">
    <citation type="journal article" date="2019" name="Int. J. Syst. Evol. Microbiol.">
        <title>The Global Catalogue of Microorganisms (GCM) 10K type strain sequencing project: providing services to taxonomists for standard genome sequencing and annotation.</title>
        <authorList>
            <consortium name="The Broad Institute Genomics Platform"/>
            <consortium name="The Broad Institute Genome Sequencing Center for Infectious Disease"/>
            <person name="Wu L."/>
            <person name="Ma J."/>
        </authorList>
    </citation>
    <scope>NUCLEOTIDE SEQUENCE [LARGE SCALE GENOMIC DNA]</scope>
    <source>
        <strain evidence="4">CCUG 50347</strain>
    </source>
</reference>
<keyword evidence="4" id="KW-1185">Reference proteome</keyword>
<feature type="compositionally biased region" description="Basic and acidic residues" evidence="1">
    <location>
        <begin position="32"/>
        <end position="46"/>
    </location>
</feature>
<dbReference type="RefSeq" id="WP_274188488.1">
    <property type="nucleotide sequence ID" value="NZ_BAABHN010000060.1"/>
</dbReference>
<evidence type="ECO:0000259" key="2">
    <source>
        <dbReference type="PROSITE" id="PS50801"/>
    </source>
</evidence>
<accession>A0ABV9RS79</accession>
<comment type="caution">
    <text evidence="3">The sequence shown here is derived from an EMBL/GenBank/DDBJ whole genome shotgun (WGS) entry which is preliminary data.</text>
</comment>
<evidence type="ECO:0000313" key="4">
    <source>
        <dbReference type="Proteomes" id="UP001595909"/>
    </source>
</evidence>
<dbReference type="InterPro" id="IPR002645">
    <property type="entry name" value="STAS_dom"/>
</dbReference>
<organism evidence="3 4">
    <name type="scientific">Actinomycetospora chibensis</name>
    <dbReference type="NCBI Taxonomy" id="663606"/>
    <lineage>
        <taxon>Bacteria</taxon>
        <taxon>Bacillati</taxon>
        <taxon>Actinomycetota</taxon>
        <taxon>Actinomycetes</taxon>
        <taxon>Pseudonocardiales</taxon>
        <taxon>Pseudonocardiaceae</taxon>
        <taxon>Actinomycetospora</taxon>
    </lineage>
</organism>
<feature type="domain" description="STAS" evidence="2">
    <location>
        <begin position="52"/>
        <end position="163"/>
    </location>
</feature>
<dbReference type="Pfam" id="PF01740">
    <property type="entry name" value="STAS"/>
    <property type="match status" value="1"/>
</dbReference>
<name>A0ABV9RS79_9PSEU</name>
<evidence type="ECO:0000256" key="1">
    <source>
        <dbReference type="SAM" id="MobiDB-lite"/>
    </source>
</evidence>
<dbReference type="Gene3D" id="3.30.750.24">
    <property type="entry name" value="STAS domain"/>
    <property type="match status" value="1"/>
</dbReference>
<protein>
    <submittedName>
        <fullName evidence="3">STAS domain-containing protein</fullName>
    </submittedName>
</protein>
<evidence type="ECO:0000313" key="3">
    <source>
        <dbReference type="EMBL" id="MFC4836369.1"/>
    </source>
</evidence>
<dbReference type="EMBL" id="JBHSIM010000060">
    <property type="protein sequence ID" value="MFC4836369.1"/>
    <property type="molecule type" value="Genomic_DNA"/>
</dbReference>
<dbReference type="Proteomes" id="UP001595909">
    <property type="component" value="Unassembled WGS sequence"/>
</dbReference>
<proteinExistence type="predicted"/>
<sequence length="182" mass="19660">MKLLTRSFTQEARRSSFLAEGVALVRVPHDHRCDGSTARDPRRPDEPLGDLTIAPTQPRRGLVLVRVIGEVDLLTASRLGDVVQDAIVAVAAERDRGGDPTHDDPPPLVVCDLTGVTFFGASGLDVVASAQRTADEHDVRLVVVADHRTVLRPFRLAALDRQVLLTTHHPAIGRHGSAGPAW</sequence>